<reference evidence="12" key="1">
    <citation type="journal article" date="2021" name="Evol. Appl.">
        <title>The genome of the Pyrenean desman and the effects of bottlenecks and inbreeding on the genomic landscape of an endangered species.</title>
        <authorList>
            <person name="Escoda L."/>
            <person name="Castresana J."/>
        </authorList>
    </citation>
    <scope>NUCLEOTIDE SEQUENCE</scope>
    <source>
        <strain evidence="12">IBE-C5619</strain>
    </source>
</reference>
<dbReference type="InterPro" id="IPR001375">
    <property type="entry name" value="Peptidase_S9_cat"/>
</dbReference>
<dbReference type="Gene3D" id="3.40.50.1820">
    <property type="entry name" value="alpha/beta hydrolase"/>
    <property type="match status" value="1"/>
</dbReference>
<dbReference type="GO" id="GO:0005794">
    <property type="term" value="C:Golgi apparatus"/>
    <property type="evidence" value="ECO:0007669"/>
    <property type="project" value="TreeGrafter"/>
</dbReference>
<dbReference type="PRINTS" id="PR00862">
    <property type="entry name" value="PROLIGOPTASE"/>
</dbReference>
<dbReference type="AlphaFoldDB" id="A0A8J6A3T3"/>
<evidence type="ECO:0000259" key="10">
    <source>
        <dbReference type="Pfam" id="PF00326"/>
    </source>
</evidence>
<evidence type="ECO:0000256" key="7">
    <source>
        <dbReference type="ARBA" id="ARBA00045448"/>
    </source>
</evidence>
<dbReference type="GO" id="GO:0005856">
    <property type="term" value="C:cytoskeleton"/>
    <property type="evidence" value="ECO:0007669"/>
    <property type="project" value="TreeGrafter"/>
</dbReference>
<keyword evidence="4 9" id="KW-0645">Protease</keyword>
<dbReference type="OrthoDB" id="248387at2759"/>
<dbReference type="Gene3D" id="2.130.10.120">
    <property type="entry name" value="Prolyl oligopeptidase, N-terminal domain"/>
    <property type="match status" value="1"/>
</dbReference>
<dbReference type="PANTHER" id="PTHR11757">
    <property type="entry name" value="PROTEASE FAMILY S9A OLIGOPEPTIDASE"/>
    <property type="match status" value="1"/>
</dbReference>
<keyword evidence="13" id="KW-1185">Reference proteome</keyword>
<evidence type="ECO:0000313" key="13">
    <source>
        <dbReference type="Proteomes" id="UP000700334"/>
    </source>
</evidence>
<keyword evidence="3" id="KW-0963">Cytoplasm</keyword>
<feature type="domain" description="Peptidase S9A N-terminal" evidence="11">
    <location>
        <begin position="220"/>
        <end position="539"/>
    </location>
</feature>
<comment type="subcellular location">
    <subcellularLocation>
        <location evidence="1">Cytoplasm</location>
        <location evidence="1">Cytosol</location>
    </subcellularLocation>
</comment>
<dbReference type="Proteomes" id="UP000700334">
    <property type="component" value="Unassembled WGS sequence"/>
</dbReference>
<dbReference type="FunFam" id="3.40.50.1820:FF:000050">
    <property type="entry name" value="prolyl endopeptidase-like isoform X2"/>
    <property type="match status" value="1"/>
</dbReference>
<proteinExistence type="inferred from homology"/>
<comment type="function">
    <text evidence="7">Serine peptidase whose precise substrate specificity remains unclear. Does not cleave peptides after a arginine or lysine residue. Regulates trans-Golgi network morphology and sorting by regulating the membrane binding of the AP-1 complex. May play a role in the regulation of synaptic vesicle exocytosis.</text>
</comment>
<dbReference type="Pfam" id="PF02897">
    <property type="entry name" value="Peptidase_S9_N"/>
    <property type="match status" value="1"/>
</dbReference>
<evidence type="ECO:0000256" key="1">
    <source>
        <dbReference type="ARBA" id="ARBA00004514"/>
    </source>
</evidence>
<dbReference type="FunFam" id="2.130.10.120:FF:000002">
    <property type="entry name" value="prolyl endopeptidase-like isoform X1"/>
    <property type="match status" value="1"/>
</dbReference>
<evidence type="ECO:0000256" key="4">
    <source>
        <dbReference type="ARBA" id="ARBA00022670"/>
    </source>
</evidence>
<dbReference type="InterPro" id="IPR023302">
    <property type="entry name" value="Pept_S9A_N"/>
</dbReference>
<evidence type="ECO:0000256" key="2">
    <source>
        <dbReference type="ARBA" id="ARBA00005228"/>
    </source>
</evidence>
<evidence type="ECO:0000259" key="11">
    <source>
        <dbReference type="Pfam" id="PF02897"/>
    </source>
</evidence>
<dbReference type="EMBL" id="JAGFMF010012281">
    <property type="protein sequence ID" value="KAG8504754.1"/>
    <property type="molecule type" value="Genomic_DNA"/>
</dbReference>
<name>A0A8J6A3T3_GALPY</name>
<evidence type="ECO:0000256" key="6">
    <source>
        <dbReference type="ARBA" id="ARBA00022825"/>
    </source>
</evidence>
<feature type="domain" description="Peptidase S9 prolyl oligopeptidase catalytic" evidence="10">
    <location>
        <begin position="603"/>
        <end position="815"/>
    </location>
</feature>
<dbReference type="GO" id="GO:0005829">
    <property type="term" value="C:cytosol"/>
    <property type="evidence" value="ECO:0007669"/>
    <property type="project" value="UniProtKB-SubCell"/>
</dbReference>
<evidence type="ECO:0000256" key="8">
    <source>
        <dbReference type="ARBA" id="ARBA00046730"/>
    </source>
</evidence>
<evidence type="ECO:0000256" key="5">
    <source>
        <dbReference type="ARBA" id="ARBA00022801"/>
    </source>
</evidence>
<dbReference type="InterPro" id="IPR051543">
    <property type="entry name" value="Serine_Peptidase_S9A"/>
</dbReference>
<dbReference type="SUPFAM" id="SSF50993">
    <property type="entry name" value="Peptidase/esterase 'gauge' domain"/>
    <property type="match status" value="1"/>
</dbReference>
<comment type="caution">
    <text evidence="12">The sequence shown here is derived from an EMBL/GenBank/DDBJ whole genome shotgun (WGS) entry which is preliminary data.</text>
</comment>
<evidence type="ECO:0000256" key="9">
    <source>
        <dbReference type="RuleBase" id="RU368024"/>
    </source>
</evidence>
<keyword evidence="6 9" id="KW-0720">Serine protease</keyword>
<dbReference type="InterPro" id="IPR002470">
    <property type="entry name" value="Peptidase_S9A"/>
</dbReference>
<dbReference type="PANTHER" id="PTHR11757:SF19">
    <property type="entry name" value="PROLYL ENDOPEPTIDASE-LIKE"/>
    <property type="match status" value="1"/>
</dbReference>
<dbReference type="Pfam" id="PF00326">
    <property type="entry name" value="Peptidase_S9"/>
    <property type="match status" value="1"/>
</dbReference>
<dbReference type="InterPro" id="IPR029058">
    <property type="entry name" value="AB_hydrolase_fold"/>
</dbReference>
<keyword evidence="5 9" id="KW-0378">Hydrolase</keyword>
<comment type="subunit">
    <text evidence="8">Homodimer. Interacts with the AP-1 complex.</text>
</comment>
<accession>A0A8J6A3T3</accession>
<organism evidence="12 13">
    <name type="scientific">Galemys pyrenaicus</name>
    <name type="common">Iberian desman</name>
    <name type="synonym">Pyrenean desman</name>
    <dbReference type="NCBI Taxonomy" id="202257"/>
    <lineage>
        <taxon>Eukaryota</taxon>
        <taxon>Metazoa</taxon>
        <taxon>Chordata</taxon>
        <taxon>Craniata</taxon>
        <taxon>Vertebrata</taxon>
        <taxon>Euteleostomi</taxon>
        <taxon>Mammalia</taxon>
        <taxon>Eutheria</taxon>
        <taxon>Laurasiatheria</taxon>
        <taxon>Eulipotyphla</taxon>
        <taxon>Talpidae</taxon>
        <taxon>Galemys</taxon>
    </lineage>
</organism>
<dbReference type="EC" id="3.4.21.-" evidence="9"/>
<evidence type="ECO:0000313" key="12">
    <source>
        <dbReference type="EMBL" id="KAG8504754.1"/>
    </source>
</evidence>
<evidence type="ECO:0000256" key="3">
    <source>
        <dbReference type="ARBA" id="ARBA00022490"/>
    </source>
</evidence>
<dbReference type="GO" id="GO:0006508">
    <property type="term" value="P:proteolysis"/>
    <property type="evidence" value="ECO:0007669"/>
    <property type="project" value="UniProtKB-KW"/>
</dbReference>
<comment type="similarity">
    <text evidence="2 9">Belongs to the peptidase S9A family.</text>
</comment>
<gene>
    <name evidence="12" type="ORF">J0S82_008276</name>
</gene>
<protein>
    <recommendedName>
        <fullName evidence="9">Prolyl endopeptidase</fullName>
        <ecNumber evidence="9">3.4.21.-</ecNumber>
    </recommendedName>
</protein>
<dbReference type="SUPFAM" id="SSF53474">
    <property type="entry name" value="alpha/beta-Hydrolases"/>
    <property type="match status" value="1"/>
</dbReference>
<sequence length="838" mass="96155">MQERTLRLDSTEVISALPLRSSGSAALRLSFRCPEQDSRTGSSLLGTWHHSLLHSDHLIPGVESCTEKTNGFSQDLLFVYPTPIPSFAYCLLAENNIPICWHPQGEHKPGTYIMQQKSKLFFQALKYSIPHLGKCTQKQHVNHCNFADHYYNRIKLKKYHLTKCLQNKSKISELARNIPSRSFSCKDFLPVKQEKEKSHLENMDAFEKVRTKLETQPQEEYEIINAEIKHGGFVYYQEGCCLVRSKDEEADNDNYEVLFNLEELKLDQPFIDCIRVAPDEKYVAAKIRTEDSEASTCIVVKLSDQPVMEASFPNVSSFEWVKDEEEEDVLFYTFQRNLRCHDVYRATFGDNKRNERFYTEKDPSYFVFLYLTKDSRFLTINIMNKTTSEVWLIDGLSPWDPPVLIQKRIHGVLYYIEHRDDELYILTNVGEPTEFKLMRTAADTPAIMNWDLFFTMKRNTKVVDLDMFKDHCVLFLKHSNLLYVNVIGLADDSVRSLKLPPWACGFILDSNSDPKNCPFQLCSPIRPPKYYTYKFAEGKLFEETGHEDPITKTSRVLRIEAKSKDGKSVPMTIFHKTDSEDLQKKPLLVHVYGAYGMDLKMNFRPERRVLVDDGWILAYCHVRGGGELGLQWHADGRLTKKLNGLADLEACIKTLHGQGFSQPSLTTLTAFSAGGVLVGALCNSNPELLRAVTLEAPFLDVLSTMMDTTLPLTVEELEEWGNPSSDEKHKNYIKRYCPYQNIKPQHYPSIHITAYENDERVPLKGIANYTDKLKEAVAEHAKDAGYQAPNIVLDVQPGGNHVIEDSHKKITAQIKFLYEELGLDSTSVFENLKKYLKF</sequence>
<dbReference type="GO" id="GO:0004252">
    <property type="term" value="F:serine-type endopeptidase activity"/>
    <property type="evidence" value="ECO:0007669"/>
    <property type="project" value="UniProtKB-UniRule"/>
</dbReference>